<accession>A0ABP0X261</accession>
<organism evidence="1 2">
    <name type="scientific">Sphagnum jensenii</name>
    <dbReference type="NCBI Taxonomy" id="128206"/>
    <lineage>
        <taxon>Eukaryota</taxon>
        <taxon>Viridiplantae</taxon>
        <taxon>Streptophyta</taxon>
        <taxon>Embryophyta</taxon>
        <taxon>Bryophyta</taxon>
        <taxon>Sphagnophytina</taxon>
        <taxon>Sphagnopsida</taxon>
        <taxon>Sphagnales</taxon>
        <taxon>Sphagnaceae</taxon>
        <taxon>Sphagnum</taxon>
    </lineage>
</organism>
<evidence type="ECO:0000313" key="2">
    <source>
        <dbReference type="Proteomes" id="UP001497444"/>
    </source>
</evidence>
<evidence type="ECO:0000313" key="1">
    <source>
        <dbReference type="EMBL" id="CAK9273201.1"/>
    </source>
</evidence>
<evidence type="ECO:0008006" key="3">
    <source>
        <dbReference type="Google" id="ProtNLM"/>
    </source>
</evidence>
<protein>
    <recommendedName>
        <fullName evidence="3">DNA helicase</fullName>
    </recommendedName>
</protein>
<dbReference type="EMBL" id="OZ020100">
    <property type="protein sequence ID" value="CAK9273201.1"/>
    <property type="molecule type" value="Genomic_DNA"/>
</dbReference>
<reference evidence="1" key="1">
    <citation type="submission" date="2024-02" db="EMBL/GenBank/DDBJ databases">
        <authorList>
            <consortium name="ELIXIR-Norway"/>
            <consortium name="Elixir Norway"/>
        </authorList>
    </citation>
    <scope>NUCLEOTIDE SEQUENCE</scope>
</reference>
<gene>
    <name evidence="1" type="ORF">CSSPJE1EN1_LOCUS18679</name>
</gene>
<proteinExistence type="predicted"/>
<sequence length="118" mass="13008">MRVQRLLAQGGAHAQADATRQQAFADYLQRVGEGAKRVYPSVGENFILIPHDMCCNGPTMADLIEEVYGPLSSIIEYAVRSAYIIERAILTPLNENVDALNKLINDKYAFTKHDGSPA</sequence>
<keyword evidence="2" id="KW-1185">Reference proteome</keyword>
<dbReference type="Proteomes" id="UP001497444">
    <property type="component" value="Chromosome 5"/>
</dbReference>
<name>A0ABP0X261_9BRYO</name>